<name>A0AAD7JDG7_9AGAR</name>
<dbReference type="SUPFAM" id="SSF53098">
    <property type="entry name" value="Ribonuclease H-like"/>
    <property type="match status" value="1"/>
</dbReference>
<accession>A0AAD7JDG7</accession>
<dbReference type="GO" id="GO:0003676">
    <property type="term" value="F:nucleic acid binding"/>
    <property type="evidence" value="ECO:0007669"/>
    <property type="project" value="InterPro"/>
</dbReference>
<evidence type="ECO:0008006" key="3">
    <source>
        <dbReference type="Google" id="ProtNLM"/>
    </source>
</evidence>
<keyword evidence="2" id="KW-1185">Reference proteome</keyword>
<evidence type="ECO:0000313" key="2">
    <source>
        <dbReference type="Proteomes" id="UP001215598"/>
    </source>
</evidence>
<organism evidence="1 2">
    <name type="scientific">Mycena metata</name>
    <dbReference type="NCBI Taxonomy" id="1033252"/>
    <lineage>
        <taxon>Eukaryota</taxon>
        <taxon>Fungi</taxon>
        <taxon>Dikarya</taxon>
        <taxon>Basidiomycota</taxon>
        <taxon>Agaricomycotina</taxon>
        <taxon>Agaricomycetes</taxon>
        <taxon>Agaricomycetidae</taxon>
        <taxon>Agaricales</taxon>
        <taxon>Marasmiineae</taxon>
        <taxon>Mycenaceae</taxon>
        <taxon>Mycena</taxon>
    </lineage>
</organism>
<dbReference type="Gene3D" id="3.30.420.10">
    <property type="entry name" value="Ribonuclease H-like superfamily/Ribonuclease H"/>
    <property type="match status" value="1"/>
</dbReference>
<dbReference type="Proteomes" id="UP001215598">
    <property type="component" value="Unassembled WGS sequence"/>
</dbReference>
<protein>
    <recommendedName>
        <fullName evidence="3">Reverse transcriptase zinc-binding domain-containing protein</fullName>
    </recommendedName>
</protein>
<feature type="non-terminal residue" evidence="1">
    <location>
        <position position="1"/>
    </location>
</feature>
<gene>
    <name evidence="1" type="ORF">B0H16DRAFT_1311924</name>
</gene>
<comment type="caution">
    <text evidence="1">The sequence shown here is derived from an EMBL/GenBank/DDBJ whole genome shotgun (WGS) entry which is preliminary data.</text>
</comment>
<dbReference type="InterPro" id="IPR012337">
    <property type="entry name" value="RNaseH-like_sf"/>
</dbReference>
<dbReference type="AlphaFoldDB" id="A0AAD7JDG7"/>
<sequence>QPGLPVSIYTDGKTNRDPQGAIIAGGGLWYGVDDPRNEGLRAPGIVGQTALNGEVIAILFAAQRAHPKSTLTIHSSRKTITAAMTSQLSTLEDSNWAGRADSSLLKELAAILKTRIAPTYFETAEGDESSEKEFGGARALAEYGSQKEHPDDIISSITPEFELRGGKLSSLTQAIAYAEIKKAKGPPARKATDNMVKQVQASIKQNFNRIPLPAEIWKSVRHKDFTRQVRNFLWKSLHNAHRIGNFWTHIPECEDRAICQFCGVTEDLEHILLKCERPGQHQIWNLAKELWLKKHNRWPDLSLGAILGCGLASISNERGKQLPGASRLFRIIISESLFTIWKIRNDCVIGNSGTPPSLKMIRNKWLFAINRRLELDRTMASRQRRGTLAYIKPLLVLQTWVSTLKDEDKLPDNWLRVPRVLVGVEPHQPSATPPRRRGRNR</sequence>
<evidence type="ECO:0000313" key="1">
    <source>
        <dbReference type="EMBL" id="KAJ7762098.1"/>
    </source>
</evidence>
<reference evidence="1" key="1">
    <citation type="submission" date="2023-03" db="EMBL/GenBank/DDBJ databases">
        <title>Massive genome expansion in bonnet fungi (Mycena s.s.) driven by repeated elements and novel gene families across ecological guilds.</title>
        <authorList>
            <consortium name="Lawrence Berkeley National Laboratory"/>
            <person name="Harder C.B."/>
            <person name="Miyauchi S."/>
            <person name="Viragh M."/>
            <person name="Kuo A."/>
            <person name="Thoen E."/>
            <person name="Andreopoulos B."/>
            <person name="Lu D."/>
            <person name="Skrede I."/>
            <person name="Drula E."/>
            <person name="Henrissat B."/>
            <person name="Morin E."/>
            <person name="Kohler A."/>
            <person name="Barry K."/>
            <person name="LaButti K."/>
            <person name="Morin E."/>
            <person name="Salamov A."/>
            <person name="Lipzen A."/>
            <person name="Mereny Z."/>
            <person name="Hegedus B."/>
            <person name="Baldrian P."/>
            <person name="Stursova M."/>
            <person name="Weitz H."/>
            <person name="Taylor A."/>
            <person name="Grigoriev I.V."/>
            <person name="Nagy L.G."/>
            <person name="Martin F."/>
            <person name="Kauserud H."/>
        </authorList>
    </citation>
    <scope>NUCLEOTIDE SEQUENCE</scope>
    <source>
        <strain evidence="1">CBHHK182m</strain>
    </source>
</reference>
<proteinExistence type="predicted"/>
<dbReference type="EMBL" id="JARKIB010000033">
    <property type="protein sequence ID" value="KAJ7762098.1"/>
    <property type="molecule type" value="Genomic_DNA"/>
</dbReference>
<dbReference type="InterPro" id="IPR036397">
    <property type="entry name" value="RNaseH_sf"/>
</dbReference>